<sequence>MSDITALPPIILYHYPFSPYARRVIWYLRLRGIPYTQCIQPPMLPRPDLFHLGISYRRIPLLSIGGDVYLDSRLILAKLESLAVPSTGGSSPPLPPPLGAHGAGGTADRATERLLAVLTTSTGLFFHAAKLLPDSLPLMQDPKFARDRADFFGGGGSRGGAKTAAGQAPDVSPAHGGAAAEAGAAERAAVRAEALREVVAVMELLENTLLADGREWVLGGSGGGGSGEGPRLADIEAVWPLHWLVTLPGPPALDPARVSRERFPKVFAWIERFQAAVREARKGEVRTLSGEEAAAVIKTARSFEGTGVGVDETEPIVRALGLRQGDAVEVWPTDSGSGHRDRGRLVGIGADEVVWETEAGVRVHAPRGGFRVRPAGKRPSL</sequence>
<dbReference type="SUPFAM" id="SSF52833">
    <property type="entry name" value="Thioredoxin-like"/>
    <property type="match status" value="1"/>
</dbReference>
<dbReference type="Proteomes" id="UP001628179">
    <property type="component" value="Unassembled WGS sequence"/>
</dbReference>
<dbReference type="Gene3D" id="3.40.30.110">
    <property type="match status" value="2"/>
</dbReference>
<organism evidence="3 4">
    <name type="scientific">Madurella fahalii</name>
    <dbReference type="NCBI Taxonomy" id="1157608"/>
    <lineage>
        <taxon>Eukaryota</taxon>
        <taxon>Fungi</taxon>
        <taxon>Dikarya</taxon>
        <taxon>Ascomycota</taxon>
        <taxon>Pezizomycotina</taxon>
        <taxon>Sordariomycetes</taxon>
        <taxon>Sordariomycetidae</taxon>
        <taxon>Sordariales</taxon>
        <taxon>Sordariales incertae sedis</taxon>
        <taxon>Madurella</taxon>
    </lineage>
</organism>
<keyword evidence="4" id="KW-1185">Reference proteome</keyword>
<dbReference type="EMBL" id="BAAFSV010000002">
    <property type="protein sequence ID" value="GAB1313937.1"/>
    <property type="molecule type" value="Genomic_DNA"/>
</dbReference>
<dbReference type="Pfam" id="PF25907">
    <property type="entry name" value="DUF7962"/>
    <property type="match status" value="1"/>
</dbReference>
<evidence type="ECO:0000256" key="1">
    <source>
        <dbReference type="SAM" id="MobiDB-lite"/>
    </source>
</evidence>
<dbReference type="InterPro" id="IPR058268">
    <property type="entry name" value="DUF7962"/>
</dbReference>
<dbReference type="PROSITE" id="PS50404">
    <property type="entry name" value="GST_NTER"/>
    <property type="match status" value="1"/>
</dbReference>
<feature type="region of interest" description="Disordered" evidence="1">
    <location>
        <begin position="155"/>
        <end position="179"/>
    </location>
</feature>
<feature type="domain" description="GST N-terminal" evidence="2">
    <location>
        <begin position="8"/>
        <end position="87"/>
    </location>
</feature>
<evidence type="ECO:0000259" key="2">
    <source>
        <dbReference type="PROSITE" id="PS50404"/>
    </source>
</evidence>
<comment type="caution">
    <text evidence="3">The sequence shown here is derived from an EMBL/GenBank/DDBJ whole genome shotgun (WGS) entry which is preliminary data.</text>
</comment>
<gene>
    <name evidence="3" type="ORF">MFIFM68171_04147</name>
</gene>
<dbReference type="InterPro" id="IPR036282">
    <property type="entry name" value="Glutathione-S-Trfase_C_sf"/>
</dbReference>
<name>A0ABQ0G879_9PEZI</name>
<feature type="region of interest" description="Disordered" evidence="1">
    <location>
        <begin position="86"/>
        <end position="105"/>
    </location>
</feature>
<dbReference type="SUPFAM" id="SSF47616">
    <property type="entry name" value="GST C-terminal domain-like"/>
    <property type="match status" value="1"/>
</dbReference>
<dbReference type="RefSeq" id="XP_070915668.1">
    <property type="nucleotide sequence ID" value="XM_071059567.1"/>
</dbReference>
<dbReference type="InterPro" id="IPR004045">
    <property type="entry name" value="Glutathione_S-Trfase_N"/>
</dbReference>
<proteinExistence type="predicted"/>
<protein>
    <recommendedName>
        <fullName evidence="2">GST N-terminal domain-containing protein</fullName>
    </recommendedName>
</protein>
<dbReference type="Pfam" id="PF13417">
    <property type="entry name" value="GST_N_3"/>
    <property type="match status" value="1"/>
</dbReference>
<dbReference type="GeneID" id="98174890"/>
<evidence type="ECO:0000313" key="4">
    <source>
        <dbReference type="Proteomes" id="UP001628179"/>
    </source>
</evidence>
<evidence type="ECO:0000313" key="3">
    <source>
        <dbReference type="EMBL" id="GAB1313937.1"/>
    </source>
</evidence>
<accession>A0ABQ0G879</accession>
<dbReference type="CDD" id="cd00570">
    <property type="entry name" value="GST_N_family"/>
    <property type="match status" value="1"/>
</dbReference>
<reference evidence="3 4" key="1">
    <citation type="submission" date="2024-09" db="EMBL/GenBank/DDBJ databases">
        <title>Itraconazole resistance in Madurella fahalii resulting from another homologue of gene encoding cytochrome P450 14-alpha sterol demethylase (CYP51).</title>
        <authorList>
            <person name="Yoshioka I."/>
            <person name="Fahal A.H."/>
            <person name="Kaneko S."/>
            <person name="Yaguchi T."/>
        </authorList>
    </citation>
    <scope>NUCLEOTIDE SEQUENCE [LARGE SCALE GENOMIC DNA]</scope>
    <source>
        <strain evidence="3 4">IFM 68171</strain>
    </source>
</reference>
<dbReference type="InterPro" id="IPR036249">
    <property type="entry name" value="Thioredoxin-like_sf"/>
</dbReference>